<accession>A0AAV1SAR7</accession>
<reference evidence="2 3" key="1">
    <citation type="submission" date="2024-01" db="EMBL/GenBank/DDBJ databases">
        <authorList>
            <person name="Waweru B."/>
        </authorList>
    </citation>
    <scope>NUCLEOTIDE SEQUENCE [LARGE SCALE GENOMIC DNA]</scope>
</reference>
<feature type="region of interest" description="Disordered" evidence="1">
    <location>
        <begin position="26"/>
        <end position="118"/>
    </location>
</feature>
<name>A0AAV1SAR7_9ROSI</name>
<gene>
    <name evidence="2" type="ORF">DCAF_LOCUS21067</name>
</gene>
<dbReference type="PANTHER" id="PTHR35985">
    <property type="entry name" value="OS07G0675200 PROTEIN"/>
    <property type="match status" value="1"/>
</dbReference>
<protein>
    <submittedName>
        <fullName evidence="2">Uncharacterized protein</fullName>
    </submittedName>
</protein>
<dbReference type="EMBL" id="CAWUPB010001173">
    <property type="protein sequence ID" value="CAK7348370.1"/>
    <property type="molecule type" value="Genomic_DNA"/>
</dbReference>
<feature type="compositionally biased region" description="Basic and acidic residues" evidence="1">
    <location>
        <begin position="139"/>
        <end position="148"/>
    </location>
</feature>
<evidence type="ECO:0000313" key="2">
    <source>
        <dbReference type="EMBL" id="CAK7348370.1"/>
    </source>
</evidence>
<dbReference type="AlphaFoldDB" id="A0AAV1SAR7"/>
<sequence length="243" mass="27296">MIQSRLAATATRSYRSLSLAYNQARLRGFATEPTGRPADPEVYADREHENQPAVPTGKPEEVIEKYEPETGKQQTEAEHRPNRDTEPLAPPKPPHVSTPRLENTGVLNPAEPIVQQRPKNSTLALEEVSCAGLDGTPWPKDERSTREGVEDDREYFRHHKASPLSEIQVADTRKPITRASDGTANEELLSGGGDVIIGWRPEQLDTAEQALERARRIWMENAMRGDPDTPHGRVLRELRGEWF</sequence>
<dbReference type="PANTHER" id="PTHR35985:SF1">
    <property type="entry name" value="OS07G0675200 PROTEIN"/>
    <property type="match status" value="1"/>
</dbReference>
<proteinExistence type="predicted"/>
<evidence type="ECO:0000256" key="1">
    <source>
        <dbReference type="SAM" id="MobiDB-lite"/>
    </source>
</evidence>
<organism evidence="2 3">
    <name type="scientific">Dovyalis caffra</name>
    <dbReference type="NCBI Taxonomy" id="77055"/>
    <lineage>
        <taxon>Eukaryota</taxon>
        <taxon>Viridiplantae</taxon>
        <taxon>Streptophyta</taxon>
        <taxon>Embryophyta</taxon>
        <taxon>Tracheophyta</taxon>
        <taxon>Spermatophyta</taxon>
        <taxon>Magnoliopsida</taxon>
        <taxon>eudicotyledons</taxon>
        <taxon>Gunneridae</taxon>
        <taxon>Pentapetalae</taxon>
        <taxon>rosids</taxon>
        <taxon>fabids</taxon>
        <taxon>Malpighiales</taxon>
        <taxon>Salicaceae</taxon>
        <taxon>Flacourtieae</taxon>
        <taxon>Dovyalis</taxon>
    </lineage>
</organism>
<comment type="caution">
    <text evidence="2">The sequence shown here is derived from an EMBL/GenBank/DDBJ whole genome shotgun (WGS) entry which is preliminary data.</text>
</comment>
<feature type="region of interest" description="Disordered" evidence="1">
    <location>
        <begin position="132"/>
        <end position="153"/>
    </location>
</feature>
<evidence type="ECO:0000313" key="3">
    <source>
        <dbReference type="Proteomes" id="UP001314170"/>
    </source>
</evidence>
<dbReference type="Proteomes" id="UP001314170">
    <property type="component" value="Unassembled WGS sequence"/>
</dbReference>
<feature type="compositionally biased region" description="Basic and acidic residues" evidence="1">
    <location>
        <begin position="58"/>
        <end position="86"/>
    </location>
</feature>
<keyword evidence="3" id="KW-1185">Reference proteome</keyword>